<dbReference type="Gene3D" id="3.90.420.10">
    <property type="entry name" value="Oxidoreductase, molybdopterin-binding domain"/>
    <property type="match status" value="1"/>
</dbReference>
<protein>
    <recommendedName>
        <fullName evidence="4">Oxidoreductase molybdopterin-binding domain-containing protein</fullName>
    </recommendedName>
</protein>
<keyword evidence="3" id="KW-1185">Reference proteome</keyword>
<dbReference type="OrthoDB" id="9798763at2"/>
<dbReference type="Proteomes" id="UP000243073">
    <property type="component" value="Unassembled WGS sequence"/>
</dbReference>
<feature type="signal peptide" evidence="1">
    <location>
        <begin position="1"/>
        <end position="26"/>
    </location>
</feature>
<name>A0A1J4QD69_9GAMM</name>
<evidence type="ECO:0008006" key="4">
    <source>
        <dbReference type="Google" id="ProtNLM"/>
    </source>
</evidence>
<dbReference type="STRING" id="1414654.BFR47_04515"/>
<evidence type="ECO:0000313" key="2">
    <source>
        <dbReference type="EMBL" id="OIN06659.1"/>
    </source>
</evidence>
<organism evidence="2 3">
    <name type="scientific">Oceanisphaera psychrotolerans</name>
    <dbReference type="NCBI Taxonomy" id="1414654"/>
    <lineage>
        <taxon>Bacteria</taxon>
        <taxon>Pseudomonadati</taxon>
        <taxon>Pseudomonadota</taxon>
        <taxon>Gammaproteobacteria</taxon>
        <taxon>Aeromonadales</taxon>
        <taxon>Aeromonadaceae</taxon>
        <taxon>Oceanisphaera</taxon>
    </lineage>
</organism>
<reference evidence="2 3" key="1">
    <citation type="submission" date="2016-07" db="EMBL/GenBank/DDBJ databases">
        <title>Draft Genome Sequence of Oceanisphaera psychrotolerans, isolated from coastal sediment samples.</title>
        <authorList>
            <person name="Zhuo S."/>
            <person name="Ruan Z."/>
        </authorList>
    </citation>
    <scope>NUCLEOTIDE SEQUENCE [LARGE SCALE GENOMIC DNA]</scope>
    <source>
        <strain evidence="2 3">LAM-WHM-ZC</strain>
    </source>
</reference>
<dbReference type="AlphaFoldDB" id="A0A1J4QD69"/>
<gene>
    <name evidence="2" type="ORF">BFR47_04515</name>
</gene>
<dbReference type="SUPFAM" id="SSF56524">
    <property type="entry name" value="Oxidoreductase molybdopterin-binding domain"/>
    <property type="match status" value="1"/>
</dbReference>
<dbReference type="InterPro" id="IPR036374">
    <property type="entry name" value="OxRdtase_Mopterin-bd_sf"/>
</dbReference>
<comment type="caution">
    <text evidence="2">The sequence shown here is derived from an EMBL/GenBank/DDBJ whole genome shotgun (WGS) entry which is preliminary data.</text>
</comment>
<dbReference type="EMBL" id="MDKE01000044">
    <property type="protein sequence ID" value="OIN06659.1"/>
    <property type="molecule type" value="Genomic_DNA"/>
</dbReference>
<evidence type="ECO:0000256" key="1">
    <source>
        <dbReference type="SAM" id="SignalP"/>
    </source>
</evidence>
<proteinExistence type="predicted"/>
<sequence length="173" mass="19571">MDTVPWSTLLFAVVLLLGSWSPLSFAADALPLPQGRVVLTVTGKLAVTNADNKAEFDMDMLAALPQHEFRTATPWTEGEHLFRGVLLSDLLRRLGAEGAEVRAVALNDYHHDIERQLVAEMPLLLTTHFDGKPMKVRHKGPIWLMLPLSDLPRFNTKRYHELLIWQLKSLDVR</sequence>
<evidence type="ECO:0000313" key="3">
    <source>
        <dbReference type="Proteomes" id="UP000243073"/>
    </source>
</evidence>
<accession>A0A1J4QD69</accession>
<keyword evidence="1" id="KW-0732">Signal</keyword>
<feature type="chain" id="PRO_5009632354" description="Oxidoreductase molybdopterin-binding domain-containing protein" evidence="1">
    <location>
        <begin position="27"/>
        <end position="173"/>
    </location>
</feature>